<name>A0A1M6I0V1_MALRU</name>
<reference evidence="1 2" key="1">
    <citation type="submission" date="2016-11" db="EMBL/GenBank/DDBJ databases">
        <authorList>
            <person name="Jaros S."/>
            <person name="Januszkiewicz K."/>
            <person name="Wedrychowicz H."/>
        </authorList>
    </citation>
    <scope>NUCLEOTIDE SEQUENCE [LARGE SCALE GENOMIC DNA]</scope>
    <source>
        <strain evidence="1 2">DSM 5091</strain>
    </source>
</reference>
<sequence>MLSKKNHPKIELKGWINVEGEECLISQVYQGYSLSGACEVVTNPERPINKDVGWDGEKWFFSKQEPLVNAAQTSRLKEFVDELKRERQSGRFFDKKS</sequence>
<protein>
    <submittedName>
        <fullName evidence="1">Uncharacterized protein</fullName>
    </submittedName>
</protein>
<dbReference type="EMBL" id="FQZT01000006">
    <property type="protein sequence ID" value="SHJ28057.1"/>
    <property type="molecule type" value="Genomic_DNA"/>
</dbReference>
<dbReference type="OrthoDB" id="6401606at2"/>
<keyword evidence="2" id="KW-1185">Reference proteome</keyword>
<dbReference type="RefSeq" id="WP_072908366.1">
    <property type="nucleotide sequence ID" value="NZ_FQZT01000006.1"/>
</dbReference>
<accession>A0A1M6I0V1</accession>
<dbReference type="STRING" id="1122189.SAMN02745165_01961"/>
<dbReference type="AlphaFoldDB" id="A0A1M6I0V1"/>
<dbReference type="Proteomes" id="UP000184171">
    <property type="component" value="Unassembled WGS sequence"/>
</dbReference>
<organism evidence="1 2">
    <name type="scientific">Malonomonas rubra DSM 5091</name>
    <dbReference type="NCBI Taxonomy" id="1122189"/>
    <lineage>
        <taxon>Bacteria</taxon>
        <taxon>Pseudomonadati</taxon>
        <taxon>Thermodesulfobacteriota</taxon>
        <taxon>Desulfuromonadia</taxon>
        <taxon>Desulfuromonadales</taxon>
        <taxon>Geopsychrobacteraceae</taxon>
        <taxon>Malonomonas</taxon>
    </lineage>
</organism>
<evidence type="ECO:0000313" key="1">
    <source>
        <dbReference type="EMBL" id="SHJ28057.1"/>
    </source>
</evidence>
<gene>
    <name evidence="1" type="ORF">SAMN02745165_01961</name>
</gene>
<evidence type="ECO:0000313" key="2">
    <source>
        <dbReference type="Proteomes" id="UP000184171"/>
    </source>
</evidence>
<proteinExistence type="predicted"/>